<evidence type="ECO:0000259" key="3">
    <source>
        <dbReference type="PROSITE" id="PS50045"/>
    </source>
</evidence>
<dbReference type="CDD" id="cd00009">
    <property type="entry name" value="AAA"/>
    <property type="match status" value="1"/>
</dbReference>
<dbReference type="EMBL" id="CZVU01000041">
    <property type="protein sequence ID" value="CUT01878.1"/>
    <property type="molecule type" value="Genomic_DNA"/>
</dbReference>
<dbReference type="Pfam" id="PF00158">
    <property type="entry name" value="Sigma54_activat"/>
    <property type="match status" value="1"/>
</dbReference>
<evidence type="ECO:0000313" key="4">
    <source>
        <dbReference type="EMBL" id="CUT01878.1"/>
    </source>
</evidence>
<sequence>ETGTGKELIARYIHEKSPRKDGPFIAINCGAIPKDLVESELFGYERGAFTGATEKMKQGKFELAHGGTLLLDEIGELNPEAQVKLLRVLQDKKFYQLMSGLSLQQIKTSKKK</sequence>
<dbReference type="InterPro" id="IPR027417">
    <property type="entry name" value="P-loop_NTPase"/>
</dbReference>
<dbReference type="SUPFAM" id="SSF52540">
    <property type="entry name" value="P-loop containing nucleoside triphosphate hydrolases"/>
    <property type="match status" value="1"/>
</dbReference>
<keyword evidence="5" id="KW-1185">Reference proteome</keyword>
<accession>A0A656D6W6</accession>
<dbReference type="InterPro" id="IPR025943">
    <property type="entry name" value="Sigma_54_int_dom_ATP-bd_2"/>
</dbReference>
<reference evidence="4 5" key="1">
    <citation type="submission" date="2015-11" db="EMBL/GenBank/DDBJ databases">
        <authorList>
            <person name="Varghese N."/>
        </authorList>
    </citation>
    <scope>NUCLEOTIDE SEQUENCE [LARGE SCALE GENOMIC DNA]</scope>
    <source>
        <strain evidence="4 5">JGI-24</strain>
    </source>
</reference>
<dbReference type="Gene3D" id="3.40.50.300">
    <property type="entry name" value="P-loop containing nucleotide triphosphate hydrolases"/>
    <property type="match status" value="1"/>
</dbReference>
<proteinExistence type="predicted"/>
<feature type="domain" description="Sigma-54 factor interaction" evidence="3">
    <location>
        <begin position="1"/>
        <end position="112"/>
    </location>
</feature>
<dbReference type="InterPro" id="IPR002078">
    <property type="entry name" value="Sigma_54_int"/>
</dbReference>
<protein>
    <submittedName>
        <fullName evidence="4">Sigma-54 interaction domain-containing protein</fullName>
    </submittedName>
</protein>
<gene>
    <name evidence="4" type="ORF">JGI24_01021</name>
</gene>
<dbReference type="GO" id="GO:0005524">
    <property type="term" value="F:ATP binding"/>
    <property type="evidence" value="ECO:0007669"/>
    <property type="project" value="UniProtKB-KW"/>
</dbReference>
<organism evidence="4 5">
    <name type="scientific">Kryptobacter tengchongensis</name>
    <dbReference type="NCBI Taxonomy" id="1643429"/>
    <lineage>
        <taxon>Bacteria</taxon>
        <taxon>Pseudomonadati</taxon>
        <taxon>Candidatus Kryptoniota</taxon>
        <taxon>Candidatus Kryptobacter</taxon>
    </lineage>
</organism>
<dbReference type="Proteomes" id="UP000243065">
    <property type="component" value="Unassembled WGS sequence"/>
</dbReference>
<dbReference type="PANTHER" id="PTHR32071">
    <property type="entry name" value="TRANSCRIPTIONAL REGULATORY PROTEIN"/>
    <property type="match status" value="1"/>
</dbReference>
<keyword evidence="2" id="KW-0067">ATP-binding</keyword>
<evidence type="ECO:0000256" key="1">
    <source>
        <dbReference type="ARBA" id="ARBA00022741"/>
    </source>
</evidence>
<dbReference type="AlphaFoldDB" id="A0A656D6W6"/>
<evidence type="ECO:0000313" key="5">
    <source>
        <dbReference type="Proteomes" id="UP000243065"/>
    </source>
</evidence>
<name>A0A656D6W6_KRYT1</name>
<dbReference type="GO" id="GO:0006355">
    <property type="term" value="P:regulation of DNA-templated transcription"/>
    <property type="evidence" value="ECO:0007669"/>
    <property type="project" value="InterPro"/>
</dbReference>
<evidence type="ECO:0000256" key="2">
    <source>
        <dbReference type="ARBA" id="ARBA00022840"/>
    </source>
</evidence>
<dbReference type="PROSITE" id="PS00676">
    <property type="entry name" value="SIGMA54_INTERACT_2"/>
    <property type="match status" value="1"/>
</dbReference>
<dbReference type="PROSITE" id="PS50045">
    <property type="entry name" value="SIGMA54_INTERACT_4"/>
    <property type="match status" value="1"/>
</dbReference>
<feature type="non-terminal residue" evidence="4">
    <location>
        <position position="1"/>
    </location>
</feature>
<keyword evidence="1" id="KW-0547">Nucleotide-binding</keyword>